<name>A0A2N9KEV9_9LACO</name>
<dbReference type="InterPro" id="IPR011079">
    <property type="entry name" value="Ala_racemase_C"/>
</dbReference>
<reference evidence="9 10" key="2">
    <citation type="submission" date="2018-02" db="EMBL/GenBank/DDBJ databases">
        <authorList>
            <person name="Cohen D.B."/>
            <person name="Kent A.D."/>
        </authorList>
    </citation>
    <scope>NUCLEOTIDE SEQUENCE [LARGE SCALE GENOMIC DNA]</scope>
    <source>
        <strain evidence="9 10">CECT 9216</strain>
    </source>
</reference>
<evidence type="ECO:0000256" key="1">
    <source>
        <dbReference type="ARBA" id="ARBA00001933"/>
    </source>
</evidence>
<feature type="active site" description="Proton acceptor; specific for D-alanine" evidence="4">
    <location>
        <position position="39"/>
    </location>
</feature>
<proteinExistence type="inferred from homology"/>
<evidence type="ECO:0000256" key="5">
    <source>
        <dbReference type="PIRSR" id="PIRSR600821-50"/>
    </source>
</evidence>
<dbReference type="NCBIfam" id="TIGR00492">
    <property type="entry name" value="alr"/>
    <property type="match status" value="1"/>
</dbReference>
<dbReference type="SUPFAM" id="SSF50621">
    <property type="entry name" value="Alanine racemase C-terminal domain-like"/>
    <property type="match status" value="1"/>
</dbReference>
<dbReference type="EC" id="5.1.1.1" evidence="4"/>
<dbReference type="SUPFAM" id="SSF51419">
    <property type="entry name" value="PLP-binding barrel"/>
    <property type="match status" value="1"/>
</dbReference>
<dbReference type="GO" id="GO:0030632">
    <property type="term" value="P:D-alanine biosynthetic process"/>
    <property type="evidence" value="ECO:0007669"/>
    <property type="project" value="UniProtKB-UniRule"/>
</dbReference>
<dbReference type="PANTHER" id="PTHR30511:SF0">
    <property type="entry name" value="ALANINE RACEMASE, CATABOLIC-RELATED"/>
    <property type="match status" value="1"/>
</dbReference>
<dbReference type="SMART" id="SM01005">
    <property type="entry name" value="Ala_racemase_C"/>
    <property type="match status" value="1"/>
</dbReference>
<dbReference type="GO" id="GO:0030170">
    <property type="term" value="F:pyridoxal phosphate binding"/>
    <property type="evidence" value="ECO:0007669"/>
    <property type="project" value="UniProtKB-UniRule"/>
</dbReference>
<accession>A0A2N9KEV9</accession>
<evidence type="ECO:0000256" key="6">
    <source>
        <dbReference type="PIRSR" id="PIRSR600821-52"/>
    </source>
</evidence>
<dbReference type="UniPathway" id="UPA00042">
    <property type="reaction ID" value="UER00497"/>
</dbReference>
<dbReference type="InterPro" id="IPR000821">
    <property type="entry name" value="Ala_racemase"/>
</dbReference>
<evidence type="ECO:0000313" key="11">
    <source>
        <dbReference type="Proteomes" id="UP000239237"/>
    </source>
</evidence>
<reference evidence="8 11" key="1">
    <citation type="submission" date="2018-02" db="EMBL/GenBank/DDBJ databases">
        <authorList>
            <person name="Rodrigo-Torres L."/>
            <person name="Arahal R. D."/>
            <person name="Lucena T."/>
        </authorList>
    </citation>
    <scope>NUCLEOTIDE SEQUENCE [LARGE SCALE GENOMIC DNA]</scope>
    <source>
        <strain evidence="8 11">CECT 8486</strain>
    </source>
</reference>
<sequence>MVEAITRPTRLEVSKSAVEHNIMTVKNVSGADKVFLTVKSNAYGFGLIPMAQAAVAGGIYGLGVAVLDEAIALRHERITAPILILGISQVKYVELMAVQHIMATVVSLDWLEKAEQQLTGEQRLPITLGIDTGMGRIGFRDRDTLAKAIQFVLDHADKFEYVGLSTHFAESDSSDTRYFQKQLTRWHQLTDDLPKPKYYHVANSGAAMYHAEEVPHEVVRVGTVVYGIEPSRGELADGRNLKPVMALRSEVNFVKRLPAGEGISYSHKYTTTQNEWIGTVPIGYGDGWLRKLMGFRVIIDGQYAPIVGQVAMDQLMIRLPREYPEGTTVTFIGQDGDLENTIEDVAQFAGLAPWEITTGLQDRIHRILVD</sequence>
<comment type="pathway">
    <text evidence="4">Amino-acid biosynthesis; D-alanine biosynthesis; D-alanine from L-alanine: step 1/1.</text>
</comment>
<dbReference type="GO" id="GO:0005829">
    <property type="term" value="C:cytosol"/>
    <property type="evidence" value="ECO:0007669"/>
    <property type="project" value="TreeGrafter"/>
</dbReference>
<dbReference type="InterPro" id="IPR009006">
    <property type="entry name" value="Ala_racemase/Decarboxylase_C"/>
</dbReference>
<evidence type="ECO:0000259" key="7">
    <source>
        <dbReference type="SMART" id="SM01005"/>
    </source>
</evidence>
<keyword evidence="2 4" id="KW-0663">Pyridoxal phosphate</keyword>
<dbReference type="GeneID" id="99675006"/>
<dbReference type="Proteomes" id="UP000237923">
    <property type="component" value="Unassembled WGS sequence"/>
</dbReference>
<dbReference type="AlphaFoldDB" id="A0A2N9KEV9"/>
<comment type="similarity">
    <text evidence="4">Belongs to the alanine racemase family.</text>
</comment>
<dbReference type="Pfam" id="PF01168">
    <property type="entry name" value="Ala_racemase_N"/>
    <property type="match status" value="1"/>
</dbReference>
<evidence type="ECO:0000313" key="9">
    <source>
        <dbReference type="EMBL" id="SPE09383.1"/>
    </source>
</evidence>
<dbReference type="FunFam" id="3.20.20.10:FF:000002">
    <property type="entry name" value="Alanine racemase"/>
    <property type="match status" value="1"/>
</dbReference>
<gene>
    <name evidence="8" type="ORF">LES8486_01388</name>
    <name evidence="9" type="ORF">LES9216_01535</name>
</gene>
<dbReference type="GO" id="GO:0008784">
    <property type="term" value="F:alanine racemase activity"/>
    <property type="evidence" value="ECO:0007669"/>
    <property type="project" value="UniProtKB-UniRule"/>
</dbReference>
<comment type="function">
    <text evidence="4">Catalyzes the interconversion of L-alanine and D-alanine. May also act on other amino acids.</text>
</comment>
<dbReference type="Gene3D" id="2.40.37.10">
    <property type="entry name" value="Lyase, Ornithine Decarboxylase, Chain A, domain 1"/>
    <property type="match status" value="1"/>
</dbReference>
<evidence type="ECO:0000256" key="3">
    <source>
        <dbReference type="ARBA" id="ARBA00023235"/>
    </source>
</evidence>
<dbReference type="Gene3D" id="3.20.20.10">
    <property type="entry name" value="Alanine racemase"/>
    <property type="match status" value="1"/>
</dbReference>
<protein>
    <recommendedName>
        <fullName evidence="4">Alanine racemase</fullName>
        <ecNumber evidence="4">5.1.1.1</ecNumber>
    </recommendedName>
</protein>
<evidence type="ECO:0000256" key="2">
    <source>
        <dbReference type="ARBA" id="ARBA00022898"/>
    </source>
</evidence>
<evidence type="ECO:0000313" key="8">
    <source>
        <dbReference type="EMBL" id="SPD93727.1"/>
    </source>
</evidence>
<feature type="active site" description="Proton acceptor; specific for L-alanine" evidence="4">
    <location>
        <position position="265"/>
    </location>
</feature>
<dbReference type="RefSeq" id="WP_072614340.1">
    <property type="nucleotide sequence ID" value="NZ_AP017935.1"/>
</dbReference>
<dbReference type="HAMAP" id="MF_01201">
    <property type="entry name" value="Ala_racemase"/>
    <property type="match status" value="1"/>
</dbReference>
<keyword evidence="3 4" id="KW-0413">Isomerase</keyword>
<feature type="domain" description="Alanine racemase C-terminal" evidence="7">
    <location>
        <begin position="244"/>
        <end position="369"/>
    </location>
</feature>
<dbReference type="Pfam" id="PF00842">
    <property type="entry name" value="Ala_racemase_C"/>
    <property type="match status" value="1"/>
</dbReference>
<feature type="binding site" evidence="4 6">
    <location>
        <position position="312"/>
    </location>
    <ligand>
        <name>substrate</name>
    </ligand>
</feature>
<dbReference type="PRINTS" id="PR00992">
    <property type="entry name" value="ALARACEMASE"/>
</dbReference>
<dbReference type="Proteomes" id="UP000239237">
    <property type="component" value="Unassembled WGS sequence"/>
</dbReference>
<dbReference type="PANTHER" id="PTHR30511">
    <property type="entry name" value="ALANINE RACEMASE"/>
    <property type="match status" value="1"/>
</dbReference>
<feature type="modified residue" description="N6-(pyridoxal phosphate)lysine" evidence="4 5">
    <location>
        <position position="39"/>
    </location>
</feature>
<dbReference type="EMBL" id="OKQR01000002">
    <property type="protein sequence ID" value="SPD93727.1"/>
    <property type="molecule type" value="Genomic_DNA"/>
</dbReference>
<organism evidence="9 10">
    <name type="scientific">Leuconostoc suionicum</name>
    <dbReference type="NCBI Taxonomy" id="1511761"/>
    <lineage>
        <taxon>Bacteria</taxon>
        <taxon>Bacillati</taxon>
        <taxon>Bacillota</taxon>
        <taxon>Bacilli</taxon>
        <taxon>Lactobacillales</taxon>
        <taxon>Lactobacillaceae</taxon>
        <taxon>Leuconostoc</taxon>
    </lineage>
</organism>
<comment type="cofactor">
    <cofactor evidence="1 4 5">
        <name>pyridoxal 5'-phosphate</name>
        <dbReference type="ChEBI" id="CHEBI:597326"/>
    </cofactor>
</comment>
<dbReference type="CDD" id="cd00430">
    <property type="entry name" value="PLPDE_III_AR"/>
    <property type="match status" value="1"/>
</dbReference>
<dbReference type="EMBL" id="OKQU01000002">
    <property type="protein sequence ID" value="SPE09383.1"/>
    <property type="molecule type" value="Genomic_DNA"/>
</dbReference>
<keyword evidence="11" id="KW-1185">Reference proteome</keyword>
<feature type="binding site" evidence="4 6">
    <location>
        <position position="136"/>
    </location>
    <ligand>
        <name>substrate</name>
    </ligand>
</feature>
<comment type="catalytic activity">
    <reaction evidence="4">
        <text>L-alanine = D-alanine</text>
        <dbReference type="Rhea" id="RHEA:20249"/>
        <dbReference type="ChEBI" id="CHEBI:57416"/>
        <dbReference type="ChEBI" id="CHEBI:57972"/>
        <dbReference type="EC" id="5.1.1.1"/>
    </reaction>
</comment>
<dbReference type="GO" id="GO:0009252">
    <property type="term" value="P:peptidoglycan biosynthetic process"/>
    <property type="evidence" value="ECO:0007669"/>
    <property type="project" value="TreeGrafter"/>
</dbReference>
<evidence type="ECO:0000256" key="4">
    <source>
        <dbReference type="HAMAP-Rule" id="MF_01201"/>
    </source>
</evidence>
<dbReference type="KEGG" id="lsu:A6B45_09365"/>
<evidence type="ECO:0000313" key="10">
    <source>
        <dbReference type="Proteomes" id="UP000237923"/>
    </source>
</evidence>
<dbReference type="InterPro" id="IPR001608">
    <property type="entry name" value="Ala_racemase_N"/>
</dbReference>
<dbReference type="InterPro" id="IPR029066">
    <property type="entry name" value="PLP-binding_barrel"/>
</dbReference>